<evidence type="ECO:0008006" key="5">
    <source>
        <dbReference type="Google" id="ProtNLM"/>
    </source>
</evidence>
<gene>
    <name evidence="3" type="ORF">RIMI_LOCUS12907015</name>
</gene>
<feature type="domain" description="Lipid-binding serum glycoprotein C-terminal" evidence="2">
    <location>
        <begin position="442"/>
        <end position="645"/>
    </location>
</feature>
<dbReference type="InterPro" id="IPR017943">
    <property type="entry name" value="Bactericidal_perm-incr_a/b_dom"/>
</dbReference>
<keyword evidence="4" id="KW-1185">Reference proteome</keyword>
<accession>A0ABN9LTA3</accession>
<dbReference type="SMART" id="SM00329">
    <property type="entry name" value="BPI2"/>
    <property type="match status" value="1"/>
</dbReference>
<evidence type="ECO:0000313" key="3">
    <source>
        <dbReference type="EMBL" id="CAJ0950177.1"/>
    </source>
</evidence>
<evidence type="ECO:0000259" key="2">
    <source>
        <dbReference type="SMART" id="SM00329"/>
    </source>
</evidence>
<dbReference type="PANTHER" id="PTHR46019">
    <property type="entry name" value="BPI FOLD-CONTAINING FAMILY B MEMBER 4-RELATED"/>
    <property type="match status" value="1"/>
</dbReference>
<dbReference type="Proteomes" id="UP001176940">
    <property type="component" value="Unassembled WGS sequence"/>
</dbReference>
<dbReference type="EMBL" id="CAUEEQ010031216">
    <property type="protein sequence ID" value="CAJ0950177.1"/>
    <property type="molecule type" value="Genomic_DNA"/>
</dbReference>
<evidence type="ECO:0000259" key="1">
    <source>
        <dbReference type="SMART" id="SM00328"/>
    </source>
</evidence>
<dbReference type="InterPro" id="IPR001124">
    <property type="entry name" value="Lipid-bd_serum_glycop_C"/>
</dbReference>
<dbReference type="Gene3D" id="3.15.20.10">
    <property type="entry name" value="Bactericidal permeability-increasing protein, domain 2"/>
    <property type="match status" value="1"/>
</dbReference>
<dbReference type="SUPFAM" id="SSF55394">
    <property type="entry name" value="Bactericidal permeability-increasing protein, BPI"/>
    <property type="match status" value="2"/>
</dbReference>
<dbReference type="PANTHER" id="PTHR46019:SF10">
    <property type="entry name" value="BPI FOLD-CONTAINING FAMILY B MEMBER 2"/>
    <property type="match status" value="1"/>
</dbReference>
<proteinExistence type="predicted"/>
<comment type="caution">
    <text evidence="3">The sequence shown here is derived from an EMBL/GenBank/DDBJ whole genome shotgun (WGS) entry which is preliminary data.</text>
</comment>
<feature type="domain" description="Lipid-binding serum glycoprotein N-terminal" evidence="1">
    <location>
        <begin position="201"/>
        <end position="424"/>
    </location>
</feature>
<dbReference type="InterPro" id="IPR051660">
    <property type="entry name" value="BPI_fold-BPI/LBP"/>
</dbReference>
<protein>
    <recommendedName>
        <fullName evidence="5">Reverse transcriptase domain-containing protein</fullName>
    </recommendedName>
</protein>
<evidence type="ECO:0000313" key="4">
    <source>
        <dbReference type="Proteomes" id="UP001176940"/>
    </source>
</evidence>
<dbReference type="Pfam" id="PF02886">
    <property type="entry name" value="LBP_BPI_CETP_C"/>
    <property type="match status" value="1"/>
</dbReference>
<name>A0ABN9LTA3_9NEOB</name>
<dbReference type="SMART" id="SM00328">
    <property type="entry name" value="BPI1"/>
    <property type="match status" value="1"/>
</dbReference>
<dbReference type="InterPro" id="IPR017942">
    <property type="entry name" value="Lipid-bd_serum_glycop_N"/>
</dbReference>
<dbReference type="Gene3D" id="3.15.10.10">
    <property type="entry name" value="Bactericidal permeability-increasing protein, domain 1"/>
    <property type="match status" value="1"/>
</dbReference>
<dbReference type="Pfam" id="PF01273">
    <property type="entry name" value="LBP_BPI_CETP"/>
    <property type="match status" value="1"/>
</dbReference>
<organism evidence="3 4">
    <name type="scientific">Ranitomeya imitator</name>
    <name type="common">mimic poison frog</name>
    <dbReference type="NCBI Taxonomy" id="111125"/>
    <lineage>
        <taxon>Eukaryota</taxon>
        <taxon>Metazoa</taxon>
        <taxon>Chordata</taxon>
        <taxon>Craniata</taxon>
        <taxon>Vertebrata</taxon>
        <taxon>Euteleostomi</taxon>
        <taxon>Amphibia</taxon>
        <taxon>Batrachia</taxon>
        <taxon>Anura</taxon>
        <taxon>Neobatrachia</taxon>
        <taxon>Hyloidea</taxon>
        <taxon>Dendrobatidae</taxon>
        <taxon>Dendrobatinae</taxon>
        <taxon>Ranitomeya</taxon>
    </lineage>
</organism>
<sequence>MVVDDEEKANILNTFFSTVFTVENEMLGEIPRNNENPILRVTNLTQEEVRNRLNKIKIDKSPGPDGIHPRVLRELTTGSVPQDWRIANVVPIFKKGSKSEPGNYRPVSLTSIVGKIFEGFLRDVILDYLNENNCLTPYQHGFMRNRSCQTNLISFYEEVSYRLDHGKRDLTVENMKLLFITALLIVWIPPMKSTHCKTVVRVKQEAMQYACQTQRRSFQNAFGLIPIPSLIEKKETGLFGNGGLLGIGQSLVGNVLNLVGIKIHNVQLPEINVKFMPRTGVQVSIDTNLHISARLVVVGEIAIKAGAGVMAELKVMRTAKGFPILEVSACKSLLGGIQITTGGVRLIPGIVDTIKGHIQAILSDRLCLSVSNVFLGLNADLGLLVGAKTIRNDLGMQYMMPSPPVVNNDYMDMDMNVEYTVHKKVVDLPTGEHEFTLPPGAGDQNSMVNMGFSQDFFMSLFTAFQTSEGFNFEISSASAMVGSYMKTSVLGSYISEINLKYPKSLPVKINIVLSQTPIVTFKSNQLLVQISPKVEMFVVQPNLRIENLMTINVGANLLAKLNAKGGKLKASLSLQGDLNLVMASSSAGKCNPSLLAGYMHAVFEKAYLLQINKDLSIGVALPSLPNVQLIHEVVEVKEDYAVMSCDLQYVK</sequence>
<reference evidence="3" key="1">
    <citation type="submission" date="2023-07" db="EMBL/GenBank/DDBJ databases">
        <authorList>
            <person name="Stuckert A."/>
        </authorList>
    </citation>
    <scope>NUCLEOTIDE SEQUENCE</scope>
</reference>